<evidence type="ECO:0000313" key="2">
    <source>
        <dbReference type="EMBL" id="MFD1600858.1"/>
    </source>
</evidence>
<dbReference type="RefSeq" id="WP_256422964.1">
    <property type="nucleotide sequence ID" value="NZ_JANHDI010000016.1"/>
</dbReference>
<evidence type="ECO:0000313" key="3">
    <source>
        <dbReference type="Proteomes" id="UP001597085"/>
    </source>
</evidence>
<protein>
    <submittedName>
        <fullName evidence="2">Uncharacterized protein</fullName>
    </submittedName>
</protein>
<keyword evidence="1" id="KW-0812">Transmembrane</keyword>
<reference evidence="2 3" key="1">
    <citation type="journal article" date="2019" name="Int. J. Syst. Evol. Microbiol.">
        <title>The Global Catalogue of Microorganisms (GCM) 10K type strain sequencing project: providing services to taxonomists for standard genome sequencing and annotation.</title>
        <authorList>
            <consortium name="The Broad Institute Genomics Platform"/>
            <consortium name="The Broad Institute Genome Sequencing Center for Infectious Disease"/>
            <person name="Wu L."/>
            <person name="Ma J."/>
        </authorList>
    </citation>
    <scope>NUCLEOTIDE SEQUENCE [LARGE SCALE GENOMIC DNA]</scope>
    <source>
        <strain evidence="2 3">CGMCC 1.12121</strain>
    </source>
</reference>
<proteinExistence type="predicted"/>
<keyword evidence="1" id="KW-1133">Transmembrane helix</keyword>
<organism evidence="2 3">
    <name type="scientific">Halobellus rarus</name>
    <dbReference type="NCBI Taxonomy" id="1126237"/>
    <lineage>
        <taxon>Archaea</taxon>
        <taxon>Methanobacteriati</taxon>
        <taxon>Methanobacteriota</taxon>
        <taxon>Stenosarchaea group</taxon>
        <taxon>Halobacteria</taxon>
        <taxon>Halobacteriales</taxon>
        <taxon>Haloferacaceae</taxon>
        <taxon>Halobellus</taxon>
    </lineage>
</organism>
<keyword evidence="1" id="KW-0472">Membrane</keyword>
<evidence type="ECO:0000256" key="1">
    <source>
        <dbReference type="SAM" id="Phobius"/>
    </source>
</evidence>
<dbReference type="Proteomes" id="UP001597085">
    <property type="component" value="Unassembled WGS sequence"/>
</dbReference>
<feature type="transmembrane region" description="Helical" evidence="1">
    <location>
        <begin position="175"/>
        <end position="198"/>
    </location>
</feature>
<gene>
    <name evidence="2" type="ORF">ACFSBX_18145</name>
</gene>
<name>A0ABD6CRN9_9EURY</name>
<comment type="caution">
    <text evidence="2">The sequence shown here is derived from an EMBL/GenBank/DDBJ whole genome shotgun (WGS) entry which is preliminary data.</text>
</comment>
<accession>A0ABD6CRN9</accession>
<dbReference type="EMBL" id="JBHUDK010000018">
    <property type="protein sequence ID" value="MFD1600858.1"/>
    <property type="molecule type" value="Genomic_DNA"/>
</dbReference>
<keyword evidence="3" id="KW-1185">Reference proteome</keyword>
<sequence>MRSARLLTIILVVVLAAGLVAPVTAQSGPVSTDISTSYDGVEDGSQGVSVEATFSASSDVTGLEIQFRETGNSFIDYRESFNITTSSNVDAERTNQRTFRIEELPAGETVTISFTAYPRTLSQEELRVAVIGMTAENPRTFEDSTVVTADTSSSPLLAYQTAQDQLDQFELLRTVGIGGVIGAALIGLLGLVTAGYTWRMKLPSEIEEKEGEIVSDLDSLLDDVEDPILAEKIESVKDKYESGGVLLSDDDLDDL</sequence>
<dbReference type="AlphaFoldDB" id="A0ABD6CRN9"/>